<evidence type="ECO:0000256" key="4">
    <source>
        <dbReference type="ARBA" id="ARBA00022692"/>
    </source>
</evidence>
<evidence type="ECO:0000313" key="14">
    <source>
        <dbReference type="Proteomes" id="UP000749559"/>
    </source>
</evidence>
<evidence type="ECO:0000256" key="5">
    <source>
        <dbReference type="ARBA" id="ARBA00022989"/>
    </source>
</evidence>
<evidence type="ECO:0000256" key="8">
    <source>
        <dbReference type="ARBA" id="ARBA00023170"/>
    </source>
</evidence>
<reference evidence="13" key="1">
    <citation type="submission" date="2022-03" db="EMBL/GenBank/DDBJ databases">
        <authorList>
            <person name="Martin C."/>
        </authorList>
    </citation>
    <scope>NUCLEOTIDE SEQUENCE</scope>
</reference>
<accession>A0A8S4NJG8</accession>
<dbReference type="FunFam" id="2.10.50.30:FF:000001">
    <property type="entry name" value="metabotropic glutamate receptor 1"/>
    <property type="match status" value="1"/>
</dbReference>
<keyword evidence="9" id="KW-0325">Glycoprotein</keyword>
<dbReference type="Proteomes" id="UP000749559">
    <property type="component" value="Unassembled WGS sequence"/>
</dbReference>
<dbReference type="InterPro" id="IPR000337">
    <property type="entry name" value="GPCR_3"/>
</dbReference>
<keyword evidence="5 11" id="KW-1133">Transmembrane helix</keyword>
<dbReference type="InterPro" id="IPR017979">
    <property type="entry name" value="GPCR_3_CS"/>
</dbReference>
<dbReference type="InterPro" id="IPR038550">
    <property type="entry name" value="GPCR_3_9-Cys_sf"/>
</dbReference>
<dbReference type="InterPro" id="IPR011500">
    <property type="entry name" value="GPCR_3_9-Cys_dom"/>
</dbReference>
<evidence type="ECO:0000256" key="11">
    <source>
        <dbReference type="SAM" id="Phobius"/>
    </source>
</evidence>
<evidence type="ECO:0000313" key="13">
    <source>
        <dbReference type="EMBL" id="CAH1780857.1"/>
    </source>
</evidence>
<keyword evidence="14" id="KW-1185">Reference proteome</keyword>
<dbReference type="SUPFAM" id="SSF53822">
    <property type="entry name" value="Periplasmic binding protein-like I"/>
    <property type="match status" value="1"/>
</dbReference>
<feature type="transmembrane region" description="Helical" evidence="11">
    <location>
        <begin position="345"/>
        <end position="367"/>
    </location>
</feature>
<dbReference type="Gene3D" id="2.10.50.30">
    <property type="entry name" value="GPCR, family 3, nine cysteines domain"/>
    <property type="match status" value="1"/>
</dbReference>
<sequence>MEHSAEYTNSTVGLNTPAKSSIVYSELCGIEQLINNGGLNMNHLRMDYLANAILAFAHAFKRLHVELCEGQGQRCHVQFQNEINGDMILRHLSNASFTGIHGEKITFDVHGEPKPRYSLMNYVKDGDSYRWREVGQFNFQEGESQLDLHSEIVFKEHIRRLPKSECSTSCLSGEVRILTKDGDRRCCWSCAPCEVNEFMKDAYTCEKCDVGTKPNVTQSGCVAIEPIYLSYENPWAIVNMIIASCGICATLVVIGIFYLNKNTTIVKASGGTLNFILLFGVLLSYAVTFILVAKPTGFTCAVSRLIPGLCYTFSYAPVFTKTHRISKLFNKRSFGRHSKDITEKWTVFLTCLLIFVQVPIVGIWLHFDPPGTTLQYNDYQTTVLICKGAGDFSYLIGLAYPFVLILFCTLYAIQSRNIPNVFSESRYIAFTMYSTCVIWLAFIPVYMVTLSNIPLRVTSICITLGLDASVTLGMLFGPKAYVILFRQDHNQRDYFLQKTMEFSQKVTAHQMNSKLGKHGSHSSLSFDSVAQNKASTPVHSRN</sequence>
<name>A0A8S4NJG8_OWEFU</name>
<dbReference type="Gene3D" id="3.40.50.2300">
    <property type="match status" value="2"/>
</dbReference>
<dbReference type="PANTHER" id="PTHR24060">
    <property type="entry name" value="METABOTROPIC GLUTAMATE RECEPTOR"/>
    <property type="match status" value="1"/>
</dbReference>
<dbReference type="Pfam" id="PF07562">
    <property type="entry name" value="NCD3G"/>
    <property type="match status" value="1"/>
</dbReference>
<keyword evidence="4 11" id="KW-0812">Transmembrane</keyword>
<evidence type="ECO:0000256" key="3">
    <source>
        <dbReference type="ARBA" id="ARBA00022475"/>
    </source>
</evidence>
<dbReference type="GO" id="GO:0005886">
    <property type="term" value="C:plasma membrane"/>
    <property type="evidence" value="ECO:0007669"/>
    <property type="project" value="UniProtKB-SubCell"/>
</dbReference>
<proteinExistence type="inferred from homology"/>
<feature type="transmembrane region" description="Helical" evidence="11">
    <location>
        <begin position="271"/>
        <end position="293"/>
    </location>
</feature>
<evidence type="ECO:0000259" key="12">
    <source>
        <dbReference type="PROSITE" id="PS50259"/>
    </source>
</evidence>
<dbReference type="EMBL" id="CAIIXF020000004">
    <property type="protein sequence ID" value="CAH1780857.1"/>
    <property type="molecule type" value="Genomic_DNA"/>
</dbReference>
<dbReference type="InterPro" id="IPR050726">
    <property type="entry name" value="mGluR"/>
</dbReference>
<dbReference type="PROSITE" id="PS50259">
    <property type="entry name" value="G_PROTEIN_RECEP_F3_4"/>
    <property type="match status" value="1"/>
</dbReference>
<keyword evidence="7 11" id="KW-0472">Membrane</keyword>
<organism evidence="13 14">
    <name type="scientific">Owenia fusiformis</name>
    <name type="common">Polychaete worm</name>
    <dbReference type="NCBI Taxonomy" id="6347"/>
    <lineage>
        <taxon>Eukaryota</taxon>
        <taxon>Metazoa</taxon>
        <taxon>Spiralia</taxon>
        <taxon>Lophotrochozoa</taxon>
        <taxon>Annelida</taxon>
        <taxon>Polychaeta</taxon>
        <taxon>Sedentaria</taxon>
        <taxon>Canalipalpata</taxon>
        <taxon>Sabellida</taxon>
        <taxon>Oweniida</taxon>
        <taxon>Oweniidae</taxon>
        <taxon>Owenia</taxon>
    </lineage>
</organism>
<evidence type="ECO:0000256" key="1">
    <source>
        <dbReference type="ARBA" id="ARBA00004651"/>
    </source>
</evidence>
<evidence type="ECO:0000256" key="2">
    <source>
        <dbReference type="ARBA" id="ARBA00007242"/>
    </source>
</evidence>
<comment type="subcellular location">
    <subcellularLocation>
        <location evidence="1">Cell membrane</location>
        <topology evidence="1">Multi-pass membrane protein</topology>
    </subcellularLocation>
</comment>
<dbReference type="OrthoDB" id="425344at2759"/>
<feature type="transmembrane region" description="Helical" evidence="11">
    <location>
        <begin position="453"/>
        <end position="476"/>
    </location>
</feature>
<comment type="caution">
    <text evidence="13">The sequence shown here is derived from an EMBL/GenBank/DDBJ whole genome shotgun (WGS) entry which is preliminary data.</text>
</comment>
<dbReference type="Pfam" id="PF00003">
    <property type="entry name" value="7tm_3"/>
    <property type="match status" value="1"/>
</dbReference>
<protein>
    <recommendedName>
        <fullName evidence="12">G-protein coupled receptors family 3 profile domain-containing protein</fullName>
    </recommendedName>
</protein>
<comment type="similarity">
    <text evidence="2">Belongs to the G-protein coupled receptor 3 family.</text>
</comment>
<evidence type="ECO:0000256" key="9">
    <source>
        <dbReference type="ARBA" id="ARBA00023180"/>
    </source>
</evidence>
<dbReference type="PROSITE" id="PS00980">
    <property type="entry name" value="G_PROTEIN_RECEP_F3_2"/>
    <property type="match status" value="1"/>
</dbReference>
<evidence type="ECO:0000256" key="10">
    <source>
        <dbReference type="ARBA" id="ARBA00023224"/>
    </source>
</evidence>
<feature type="transmembrane region" description="Helical" evidence="11">
    <location>
        <begin position="305"/>
        <end position="324"/>
    </location>
</feature>
<feature type="transmembrane region" description="Helical" evidence="11">
    <location>
        <begin position="425"/>
        <end position="447"/>
    </location>
</feature>
<dbReference type="InterPro" id="IPR028082">
    <property type="entry name" value="Peripla_BP_I"/>
</dbReference>
<evidence type="ECO:0000256" key="7">
    <source>
        <dbReference type="ARBA" id="ARBA00023136"/>
    </source>
</evidence>
<dbReference type="InterPro" id="IPR017978">
    <property type="entry name" value="GPCR_3_C"/>
</dbReference>
<evidence type="ECO:0000256" key="6">
    <source>
        <dbReference type="ARBA" id="ARBA00023040"/>
    </source>
</evidence>
<gene>
    <name evidence="13" type="ORF">OFUS_LOCUS7495</name>
</gene>
<keyword evidence="6" id="KW-0297">G-protein coupled receptor</keyword>
<dbReference type="PRINTS" id="PR00248">
    <property type="entry name" value="GPCRMGR"/>
</dbReference>
<keyword evidence="3" id="KW-1003">Cell membrane</keyword>
<keyword evidence="10" id="KW-0807">Transducer</keyword>
<dbReference type="InterPro" id="IPR001828">
    <property type="entry name" value="ANF_lig-bd_rcpt"/>
</dbReference>
<dbReference type="AlphaFoldDB" id="A0A8S4NJG8"/>
<keyword evidence="8" id="KW-0675">Receptor</keyword>
<feature type="domain" description="G-protein coupled receptors family 3 profile" evidence="12">
    <location>
        <begin position="235"/>
        <end position="499"/>
    </location>
</feature>
<dbReference type="GO" id="GO:0004930">
    <property type="term" value="F:G protein-coupled receptor activity"/>
    <property type="evidence" value="ECO:0007669"/>
    <property type="project" value="UniProtKB-KW"/>
</dbReference>
<feature type="transmembrane region" description="Helical" evidence="11">
    <location>
        <begin position="235"/>
        <end position="259"/>
    </location>
</feature>
<feature type="transmembrane region" description="Helical" evidence="11">
    <location>
        <begin position="392"/>
        <end position="413"/>
    </location>
</feature>
<dbReference type="Pfam" id="PF01094">
    <property type="entry name" value="ANF_receptor"/>
    <property type="match status" value="1"/>
</dbReference>